<dbReference type="PANTHER" id="PTHR43490:SF131">
    <property type="entry name" value="SALUTARIDINE REDUCTASE-LIKE ISOFORM X2"/>
    <property type="match status" value="1"/>
</dbReference>
<comment type="caution">
    <text evidence="4">The sequence shown here is derived from an EMBL/GenBank/DDBJ whole genome shotgun (WGS) entry which is preliminary data.</text>
</comment>
<dbReference type="EMBL" id="JAAWWB010000008">
    <property type="protein sequence ID" value="KAG6778423.1"/>
    <property type="molecule type" value="Genomic_DNA"/>
</dbReference>
<keyword evidence="2" id="KW-0521">NADP</keyword>
<name>A0A8X7ZWE9_POPTO</name>
<sequence length="253" mass="28754">MAEVLPTRRHFFITKPLLCNMFVTGANKGIGLEICRQLASKGVLVVLTARDEERGLEAVKSLRVSGFSDVVFHQLDVMDELSIASFANFIRNQFGRLDILVNNAGIAGTEIKEDDWKKLRFGDEDASLSNCLRTNYYGIKHLTEALIPILERSNSARIVNVSSSLGKLKYIPSEKTKKILGDVDVLTEEKVEELVEEFLEDFKNDLLETKRWPTFFQLILCPRPLKMPTQGFWRRSTPKSQSMQFVLVLLART</sequence>
<dbReference type="AlphaFoldDB" id="A0A8X7ZWE9"/>
<dbReference type="Pfam" id="PF00106">
    <property type="entry name" value="adh_short"/>
    <property type="match status" value="1"/>
</dbReference>
<dbReference type="GO" id="GO:0016491">
    <property type="term" value="F:oxidoreductase activity"/>
    <property type="evidence" value="ECO:0007669"/>
    <property type="project" value="UniProtKB-KW"/>
</dbReference>
<gene>
    <name evidence="4" type="ORF">POTOM_018287</name>
</gene>
<evidence type="ECO:0000256" key="3">
    <source>
        <dbReference type="ARBA" id="ARBA00023002"/>
    </source>
</evidence>
<evidence type="ECO:0000256" key="1">
    <source>
        <dbReference type="ARBA" id="ARBA00006484"/>
    </source>
</evidence>
<protein>
    <submittedName>
        <fullName evidence="4">Uncharacterized protein</fullName>
    </submittedName>
</protein>
<keyword evidence="5" id="KW-1185">Reference proteome</keyword>
<evidence type="ECO:0000313" key="5">
    <source>
        <dbReference type="Proteomes" id="UP000886885"/>
    </source>
</evidence>
<evidence type="ECO:0000256" key="2">
    <source>
        <dbReference type="ARBA" id="ARBA00022857"/>
    </source>
</evidence>
<evidence type="ECO:0000313" key="4">
    <source>
        <dbReference type="EMBL" id="KAG6778423.1"/>
    </source>
</evidence>
<dbReference type="InterPro" id="IPR002347">
    <property type="entry name" value="SDR_fam"/>
</dbReference>
<dbReference type="OrthoDB" id="1933717at2759"/>
<keyword evidence="3" id="KW-0560">Oxidoreductase</keyword>
<dbReference type="PANTHER" id="PTHR43490">
    <property type="entry name" value="(+)-NEOMENTHOL DEHYDROGENASE"/>
    <property type="match status" value="1"/>
</dbReference>
<dbReference type="GO" id="GO:0016020">
    <property type="term" value="C:membrane"/>
    <property type="evidence" value="ECO:0007669"/>
    <property type="project" value="TreeGrafter"/>
</dbReference>
<comment type="similarity">
    <text evidence="1">Belongs to the short-chain dehydrogenases/reductases (SDR) family.</text>
</comment>
<dbReference type="Proteomes" id="UP000886885">
    <property type="component" value="Chromosome 4D"/>
</dbReference>
<reference evidence="4" key="1">
    <citation type="journal article" date="2020" name="bioRxiv">
        <title>Hybrid origin of Populus tomentosa Carr. identified through genome sequencing and phylogenomic analysis.</title>
        <authorList>
            <person name="An X."/>
            <person name="Gao K."/>
            <person name="Chen Z."/>
            <person name="Li J."/>
            <person name="Yang X."/>
            <person name="Yang X."/>
            <person name="Zhou J."/>
            <person name="Guo T."/>
            <person name="Zhao T."/>
            <person name="Huang S."/>
            <person name="Miao D."/>
            <person name="Khan W.U."/>
            <person name="Rao P."/>
            <person name="Ye M."/>
            <person name="Lei B."/>
            <person name="Liao W."/>
            <person name="Wang J."/>
            <person name="Ji L."/>
            <person name="Li Y."/>
            <person name="Guo B."/>
            <person name="Mustafa N.S."/>
            <person name="Li S."/>
            <person name="Yun Q."/>
            <person name="Keller S.R."/>
            <person name="Mao J."/>
            <person name="Zhang R."/>
            <person name="Strauss S.H."/>
        </authorList>
    </citation>
    <scope>NUCLEOTIDE SEQUENCE</scope>
    <source>
        <strain evidence="4">GM15</strain>
        <tissue evidence="4">Leaf</tissue>
    </source>
</reference>
<accession>A0A8X7ZWE9</accession>
<organism evidence="4 5">
    <name type="scientific">Populus tomentosa</name>
    <name type="common">Chinese white poplar</name>
    <dbReference type="NCBI Taxonomy" id="118781"/>
    <lineage>
        <taxon>Eukaryota</taxon>
        <taxon>Viridiplantae</taxon>
        <taxon>Streptophyta</taxon>
        <taxon>Embryophyta</taxon>
        <taxon>Tracheophyta</taxon>
        <taxon>Spermatophyta</taxon>
        <taxon>Magnoliopsida</taxon>
        <taxon>eudicotyledons</taxon>
        <taxon>Gunneridae</taxon>
        <taxon>Pentapetalae</taxon>
        <taxon>rosids</taxon>
        <taxon>fabids</taxon>
        <taxon>Malpighiales</taxon>
        <taxon>Salicaceae</taxon>
        <taxon>Saliceae</taxon>
        <taxon>Populus</taxon>
    </lineage>
</organism>
<proteinExistence type="inferred from homology"/>